<evidence type="ECO:0000256" key="6">
    <source>
        <dbReference type="ARBA" id="ARBA00023004"/>
    </source>
</evidence>
<evidence type="ECO:0000256" key="11">
    <source>
        <dbReference type="RuleBase" id="RU003357"/>
    </source>
</evidence>
<dbReference type="Gene3D" id="2.60.40.1120">
    <property type="entry name" value="Carboxypeptidase-like, regulatory domain"/>
    <property type="match status" value="1"/>
</dbReference>
<evidence type="ECO:0000256" key="4">
    <source>
        <dbReference type="ARBA" id="ARBA00022496"/>
    </source>
</evidence>
<dbReference type="Gene3D" id="2.170.130.10">
    <property type="entry name" value="TonB-dependent receptor, plug domain"/>
    <property type="match status" value="1"/>
</dbReference>
<evidence type="ECO:0000313" key="15">
    <source>
        <dbReference type="Proteomes" id="UP001258315"/>
    </source>
</evidence>
<dbReference type="InterPro" id="IPR036942">
    <property type="entry name" value="Beta-barrel_TonB_sf"/>
</dbReference>
<dbReference type="SMART" id="SM00965">
    <property type="entry name" value="STN"/>
    <property type="match status" value="1"/>
</dbReference>
<keyword evidence="2 10" id="KW-0813">Transport</keyword>
<dbReference type="Pfam" id="PF07715">
    <property type="entry name" value="Plug"/>
    <property type="match status" value="1"/>
</dbReference>
<dbReference type="InterPro" id="IPR012910">
    <property type="entry name" value="Plug_dom"/>
</dbReference>
<name>A0ABU3GRE9_9SPHI</name>
<keyword evidence="15" id="KW-1185">Reference proteome</keyword>
<keyword evidence="3 10" id="KW-1134">Transmembrane beta strand</keyword>
<evidence type="ECO:0000256" key="8">
    <source>
        <dbReference type="ARBA" id="ARBA00023136"/>
    </source>
</evidence>
<dbReference type="Pfam" id="PF07660">
    <property type="entry name" value="STN"/>
    <property type="match status" value="1"/>
</dbReference>
<feature type="domain" description="Secretin/TonB short N-terminal" evidence="13">
    <location>
        <begin position="46"/>
        <end position="97"/>
    </location>
</feature>
<dbReference type="NCBIfam" id="TIGR04056">
    <property type="entry name" value="OMP_RagA_SusC"/>
    <property type="match status" value="1"/>
</dbReference>
<feature type="chain" id="PRO_5046707631" evidence="12">
    <location>
        <begin position="18"/>
        <end position="1099"/>
    </location>
</feature>
<dbReference type="InterPro" id="IPR023997">
    <property type="entry name" value="TonB-dep_OMP_SusC/RagA_CS"/>
</dbReference>
<keyword evidence="9 10" id="KW-0998">Cell outer membrane</keyword>
<evidence type="ECO:0000256" key="7">
    <source>
        <dbReference type="ARBA" id="ARBA00023077"/>
    </source>
</evidence>
<feature type="signal peptide" evidence="12">
    <location>
        <begin position="1"/>
        <end position="17"/>
    </location>
</feature>
<protein>
    <submittedName>
        <fullName evidence="14">TonB-linked SusC/RagA family outer membrane protein</fullName>
    </submittedName>
</protein>
<accession>A0ABU3GRE9</accession>
<organism evidence="14 15">
    <name type="scientific">Mucilaginibacter terrae</name>
    <dbReference type="NCBI Taxonomy" id="1955052"/>
    <lineage>
        <taxon>Bacteria</taxon>
        <taxon>Pseudomonadati</taxon>
        <taxon>Bacteroidota</taxon>
        <taxon>Sphingobacteriia</taxon>
        <taxon>Sphingobacteriales</taxon>
        <taxon>Sphingobacteriaceae</taxon>
        <taxon>Mucilaginibacter</taxon>
    </lineage>
</organism>
<keyword evidence="7 11" id="KW-0798">TonB box</keyword>
<gene>
    <name evidence="14" type="ORF">QE417_001421</name>
</gene>
<keyword evidence="8 10" id="KW-0472">Membrane</keyword>
<evidence type="ECO:0000256" key="1">
    <source>
        <dbReference type="ARBA" id="ARBA00004571"/>
    </source>
</evidence>
<keyword evidence="4" id="KW-0406">Ion transport</keyword>
<evidence type="ECO:0000256" key="12">
    <source>
        <dbReference type="SAM" id="SignalP"/>
    </source>
</evidence>
<dbReference type="Pfam" id="PF13715">
    <property type="entry name" value="CarbopepD_reg_2"/>
    <property type="match status" value="1"/>
</dbReference>
<dbReference type="EMBL" id="JAVLVU010000001">
    <property type="protein sequence ID" value="MDT3402349.1"/>
    <property type="molecule type" value="Genomic_DNA"/>
</dbReference>
<dbReference type="NCBIfam" id="TIGR04057">
    <property type="entry name" value="SusC_RagA_signa"/>
    <property type="match status" value="1"/>
</dbReference>
<evidence type="ECO:0000259" key="13">
    <source>
        <dbReference type="SMART" id="SM00965"/>
    </source>
</evidence>
<dbReference type="Proteomes" id="UP001258315">
    <property type="component" value="Unassembled WGS sequence"/>
</dbReference>
<evidence type="ECO:0000256" key="2">
    <source>
        <dbReference type="ARBA" id="ARBA00022448"/>
    </source>
</evidence>
<keyword evidence="5 10" id="KW-0812">Transmembrane</keyword>
<dbReference type="InterPro" id="IPR039426">
    <property type="entry name" value="TonB-dep_rcpt-like"/>
</dbReference>
<comment type="subcellular location">
    <subcellularLocation>
        <location evidence="1 10">Cell outer membrane</location>
        <topology evidence="1 10">Multi-pass membrane protein</topology>
    </subcellularLocation>
</comment>
<dbReference type="SUPFAM" id="SSF56935">
    <property type="entry name" value="Porins"/>
    <property type="match status" value="1"/>
</dbReference>
<keyword evidence="4" id="KW-0410">Iron transport</keyword>
<dbReference type="SUPFAM" id="SSF49464">
    <property type="entry name" value="Carboxypeptidase regulatory domain-like"/>
    <property type="match status" value="1"/>
</dbReference>
<comment type="caution">
    <text evidence="14">The sequence shown here is derived from an EMBL/GenBank/DDBJ whole genome shotgun (WGS) entry which is preliminary data.</text>
</comment>
<dbReference type="InterPro" id="IPR037066">
    <property type="entry name" value="Plug_dom_sf"/>
</dbReference>
<dbReference type="InterPro" id="IPR023996">
    <property type="entry name" value="TonB-dep_OMP_SusC/RagA"/>
</dbReference>
<evidence type="ECO:0000256" key="10">
    <source>
        <dbReference type="PROSITE-ProRule" id="PRU01360"/>
    </source>
</evidence>
<dbReference type="InterPro" id="IPR008969">
    <property type="entry name" value="CarboxyPept-like_regulatory"/>
</dbReference>
<evidence type="ECO:0000256" key="9">
    <source>
        <dbReference type="ARBA" id="ARBA00023237"/>
    </source>
</evidence>
<dbReference type="Gene3D" id="2.40.170.20">
    <property type="entry name" value="TonB-dependent receptor, beta-barrel domain"/>
    <property type="match status" value="1"/>
</dbReference>
<proteinExistence type="inferred from homology"/>
<dbReference type="InterPro" id="IPR011662">
    <property type="entry name" value="Secretin/TonB_short_N"/>
</dbReference>
<dbReference type="Pfam" id="PF00593">
    <property type="entry name" value="TonB_dep_Rec_b-barrel"/>
    <property type="match status" value="1"/>
</dbReference>
<dbReference type="InterPro" id="IPR000531">
    <property type="entry name" value="Beta-barrel_TonB"/>
</dbReference>
<keyword evidence="12" id="KW-0732">Signal</keyword>
<evidence type="ECO:0000256" key="3">
    <source>
        <dbReference type="ARBA" id="ARBA00022452"/>
    </source>
</evidence>
<dbReference type="RefSeq" id="WP_311948740.1">
    <property type="nucleotide sequence ID" value="NZ_JAVLVU010000001.1"/>
</dbReference>
<comment type="similarity">
    <text evidence="10 11">Belongs to the TonB-dependent receptor family.</text>
</comment>
<sequence length="1099" mass="119788">MKLTFMLIFACLLQVSAASYGQRINLNEKNISFDKLLKKLEKQSGYSILYNTNILTDIPLVNVDIRQATITEVLDRCLLNKPLDYVIIDKSIVIQRKPGMPVGKPADMLIKGQVVDEKNLPLPGVTIKLKDGNNVWVTDADGRFTALVNGKDPVLIFSHVSFQAQEVKAMDLIRMAKDDQAVVIMKAVTSVLDQVQVIAYGQTSKRLNPGNVVSITAKDIEHNPVTNVLEALQGRVPGMFIQQNSGVVGGSFDIRIRNAKNFTSQSPLYTSNQPQPLIILDGVSIPSGTLPQLLTGASGAALSFAGGNALNYLNPNDVESIEVLKDADATAIYGARGAYGVIIINTKKAKPGPPSLNVNVYSGVSVKGTAPQLLNTPSYLDMRREAFRNDGTNPGSFDNDLNGQYELNKYTDWKKFFIGNAALNTKADANYSGGSELMGYKINAGYHNQQNVIRGKGSARDGEVGLSLNIRTPDRKLNLGIQANYANAINDMLSYNLDRLLLTAPNAPDVLLPDGSINWALADNPARLLQTIYRNKVSNLQASANLNYNLLPGLSLTGTAAYNEQNSNELSATPSTYFPPTAAFAQSTASIFNHYNIRSITVTSYAHYNNRLGKGDLDVKVGGEINDRLALTNSISGSNFSSDALISNPAAGSNPPTVTYNSIPFRSLGLFAVIKYTWDNKYIIDLNGRRDGSSRFGPDRRFGNFGSVGAAWIISEERWFKSVLPFISFTKLRGSTGTVGGDAISDYAWLNSYTVLANGYAGKGSVQNQLLANPDLAWEKNRRSEIGLELGLFKDRLVLEADYYYNKASNQLLAQPLPSTTGFKTFAINSDAVIQNTGWEAIVSAKVLTTGKLHWNTRFNVTLPKSKLLRLPNYPTGTLNNFVLGRSTSGILLYDYAGVNPATGNYQFTNAAGLKADYALSGSGSLNSAKDKTAFVDLNPKFYGGLENTFSYNRLSLSFFFTFTKRTGQSFLGQQTIYPGTLMTNIPLSVYDQRWQKPGGVTKVPRLSAGILAASSQSFFNQSTGAYEDATYARLQNLNFSWELPPLLARKIGSKRASVFLQGQNLLTISKYGDVDPESLSASRLAPLKIFTAGFNVTF</sequence>
<evidence type="ECO:0000256" key="5">
    <source>
        <dbReference type="ARBA" id="ARBA00022692"/>
    </source>
</evidence>
<keyword evidence="6" id="KW-0408">Iron</keyword>
<evidence type="ECO:0000313" key="14">
    <source>
        <dbReference type="EMBL" id="MDT3402349.1"/>
    </source>
</evidence>
<dbReference type="PROSITE" id="PS52016">
    <property type="entry name" value="TONB_DEPENDENT_REC_3"/>
    <property type="match status" value="1"/>
</dbReference>
<reference evidence="15" key="1">
    <citation type="submission" date="2023-07" db="EMBL/GenBank/DDBJ databases">
        <title>Functional and genomic diversity of the sorghum phyllosphere microbiome.</title>
        <authorList>
            <person name="Shade A."/>
        </authorList>
    </citation>
    <scope>NUCLEOTIDE SEQUENCE [LARGE SCALE GENOMIC DNA]</scope>
    <source>
        <strain evidence="15">SORGH_AS_0422</strain>
    </source>
</reference>